<feature type="transmembrane region" description="Helical" evidence="5">
    <location>
        <begin position="82"/>
        <end position="104"/>
    </location>
</feature>
<dbReference type="Proteomes" id="UP000058020">
    <property type="component" value="Chromosome"/>
</dbReference>
<keyword evidence="2 5" id="KW-0812">Transmembrane</keyword>
<dbReference type="KEGG" id="tho:SP60_02470"/>
<dbReference type="EMBL" id="CP010552">
    <property type="protein sequence ID" value="ALE52197.1"/>
    <property type="molecule type" value="Genomic_DNA"/>
</dbReference>
<dbReference type="STRING" id="1705394.SP60_02470"/>
<protein>
    <recommendedName>
        <fullName evidence="6">O-antigen ligase-related domain-containing protein</fullName>
    </recommendedName>
</protein>
<organism evidence="7 8">
    <name type="scientific">Candidatus Thioglobus autotrophicus</name>
    <dbReference type="NCBI Taxonomy" id="1705394"/>
    <lineage>
        <taxon>Bacteria</taxon>
        <taxon>Pseudomonadati</taxon>
        <taxon>Pseudomonadota</taxon>
        <taxon>Gammaproteobacteria</taxon>
        <taxon>Candidatus Pseudothioglobaceae</taxon>
        <taxon>Candidatus Thioglobus</taxon>
    </lineage>
</organism>
<feature type="transmembrane region" description="Helical" evidence="5">
    <location>
        <begin position="152"/>
        <end position="172"/>
    </location>
</feature>
<dbReference type="Pfam" id="PF04932">
    <property type="entry name" value="Wzy_C"/>
    <property type="match status" value="1"/>
</dbReference>
<dbReference type="OrthoDB" id="9795248at2"/>
<feature type="domain" description="O-antigen ligase-related" evidence="6">
    <location>
        <begin position="187"/>
        <end position="338"/>
    </location>
</feature>
<feature type="transmembrane region" description="Helical" evidence="5">
    <location>
        <begin position="379"/>
        <end position="395"/>
    </location>
</feature>
<dbReference type="PANTHER" id="PTHR37422:SF13">
    <property type="entry name" value="LIPOPOLYSACCHARIDE BIOSYNTHESIS PROTEIN PA4999-RELATED"/>
    <property type="match status" value="1"/>
</dbReference>
<dbReference type="GO" id="GO:0016020">
    <property type="term" value="C:membrane"/>
    <property type="evidence" value="ECO:0007669"/>
    <property type="project" value="UniProtKB-SubCell"/>
</dbReference>
<name>A0A0M4P8D8_9GAMM</name>
<feature type="transmembrane region" description="Helical" evidence="5">
    <location>
        <begin position="179"/>
        <end position="197"/>
    </location>
</feature>
<dbReference type="InterPro" id="IPR051533">
    <property type="entry name" value="WaaL-like"/>
</dbReference>
<evidence type="ECO:0000256" key="3">
    <source>
        <dbReference type="ARBA" id="ARBA00022989"/>
    </source>
</evidence>
<feature type="transmembrane region" description="Helical" evidence="5">
    <location>
        <begin position="203"/>
        <end position="219"/>
    </location>
</feature>
<evidence type="ECO:0000259" key="6">
    <source>
        <dbReference type="Pfam" id="PF04932"/>
    </source>
</evidence>
<evidence type="ECO:0000256" key="1">
    <source>
        <dbReference type="ARBA" id="ARBA00004141"/>
    </source>
</evidence>
<feature type="transmembrane region" description="Helical" evidence="5">
    <location>
        <begin position="111"/>
        <end position="132"/>
    </location>
</feature>
<evidence type="ECO:0000256" key="2">
    <source>
        <dbReference type="ARBA" id="ARBA00022692"/>
    </source>
</evidence>
<keyword evidence="3 5" id="KW-1133">Transmembrane helix</keyword>
<dbReference type="PANTHER" id="PTHR37422">
    <property type="entry name" value="TEICHURONIC ACID BIOSYNTHESIS PROTEIN TUAE"/>
    <property type="match status" value="1"/>
</dbReference>
<feature type="transmembrane region" description="Helical" evidence="5">
    <location>
        <begin position="322"/>
        <end position="344"/>
    </location>
</feature>
<proteinExistence type="predicted"/>
<dbReference type="RefSeq" id="WP_053951133.1">
    <property type="nucleotide sequence ID" value="NZ_CP010552.1"/>
</dbReference>
<gene>
    <name evidence="7" type="ORF">SP60_02470</name>
</gene>
<feature type="transmembrane region" description="Helical" evidence="5">
    <location>
        <begin position="12"/>
        <end position="43"/>
    </location>
</feature>
<feature type="transmembrane region" description="Helical" evidence="5">
    <location>
        <begin position="59"/>
        <end position="76"/>
    </location>
</feature>
<dbReference type="AlphaFoldDB" id="A0A0M4P8D8"/>
<evidence type="ECO:0000256" key="4">
    <source>
        <dbReference type="ARBA" id="ARBA00023136"/>
    </source>
</evidence>
<accession>A0A0M4P8D8</accession>
<evidence type="ECO:0000313" key="7">
    <source>
        <dbReference type="EMBL" id="ALE52197.1"/>
    </source>
</evidence>
<feature type="transmembrane region" description="Helical" evidence="5">
    <location>
        <begin position="356"/>
        <end position="373"/>
    </location>
</feature>
<keyword evidence="8" id="KW-1185">Reference proteome</keyword>
<sequence>MNSNTFRIDQVYQYLLIALAFLLPLTVAGGNLMMVSIVLLWLFSGDYKNKLNKIRSNKVLVASIIFFFLHVAGLLWTEDIKWGLHIVKKMIDFFIFLPILLTVTKKEYIKYYVSAFLLAMTISEITSYLIWFEVIDPFKTASVLNPTPFMSHISYNPFLAFAIYLLLHEVFFNTSINSMARFIYSFFAITMSINMFITGGRAGQVVFFVMIILLFFQYYQKKLLALVVSTVVVASILFSAYQTSEIFQQRTDQAVKEALNPDLWSGSRSSIGDRFVFAMNSWEIFKENPLIGIGTGDFPNEYKKVKALNTPNSLDTVNPHNMYILVLTQLGVLGLISLLSIFYFQVQFAKENKSTFLKNTGIALPILFLVIMLSDSYLLGHFTTFLFVFFSSFLYKDFARK</sequence>
<keyword evidence="4 5" id="KW-0472">Membrane</keyword>
<comment type="subcellular location">
    <subcellularLocation>
        <location evidence="1">Membrane</location>
        <topology evidence="1">Multi-pass membrane protein</topology>
    </subcellularLocation>
</comment>
<dbReference type="InterPro" id="IPR007016">
    <property type="entry name" value="O-antigen_ligase-rel_domated"/>
</dbReference>
<reference evidence="7 8" key="1">
    <citation type="journal article" date="2015" name="Genome Announc.">
        <title>Genome Sequence of 'Candidatus Thioglobus autotrophica' Strain EF1, a Chemoautotroph from the SUP05 Clade of Marine Gammaproteobacteria.</title>
        <authorList>
            <person name="Shah V."/>
            <person name="Morris R.M."/>
        </authorList>
    </citation>
    <scope>NUCLEOTIDE SEQUENCE [LARGE SCALE GENOMIC DNA]</scope>
    <source>
        <strain evidence="7 8">EF1</strain>
    </source>
</reference>
<feature type="transmembrane region" description="Helical" evidence="5">
    <location>
        <begin position="224"/>
        <end position="241"/>
    </location>
</feature>
<evidence type="ECO:0000313" key="8">
    <source>
        <dbReference type="Proteomes" id="UP000058020"/>
    </source>
</evidence>
<evidence type="ECO:0000256" key="5">
    <source>
        <dbReference type="SAM" id="Phobius"/>
    </source>
</evidence>